<dbReference type="GO" id="GO:0008270">
    <property type="term" value="F:zinc ion binding"/>
    <property type="evidence" value="ECO:0007669"/>
    <property type="project" value="UniProtKB-UniRule"/>
</dbReference>
<feature type="binding site" evidence="7">
    <location>
        <position position="108"/>
    </location>
    <ligand>
        <name>Zn(2+)</name>
        <dbReference type="ChEBI" id="CHEBI:29105"/>
    </ligand>
</feature>
<feature type="binding site" evidence="7">
    <location>
        <position position="49"/>
    </location>
    <ligand>
        <name>Zn(2+)</name>
        <dbReference type="ChEBI" id="CHEBI:29105"/>
    </ligand>
</feature>
<evidence type="ECO:0000256" key="6">
    <source>
        <dbReference type="ARBA" id="ARBA00048348"/>
    </source>
</evidence>
<protein>
    <recommendedName>
        <fullName evidence="2 8">Carbonic anhydrase</fullName>
        <ecNumber evidence="2 8">4.2.1.1</ecNumber>
    </recommendedName>
    <alternativeName>
        <fullName evidence="8">Carbonate dehydratase</fullName>
    </alternativeName>
</protein>
<evidence type="ECO:0000313" key="10">
    <source>
        <dbReference type="Proteomes" id="UP000220034"/>
    </source>
</evidence>
<dbReference type="PANTHER" id="PTHR11002:SF76">
    <property type="entry name" value="CARBONIC ANHYDRASE"/>
    <property type="match status" value="1"/>
</dbReference>
<dbReference type="Proteomes" id="UP000220034">
    <property type="component" value="Unassembled WGS sequence"/>
</dbReference>
<comment type="catalytic activity">
    <reaction evidence="6 8">
        <text>hydrogencarbonate + H(+) = CO2 + H2O</text>
        <dbReference type="Rhea" id="RHEA:10748"/>
        <dbReference type="ChEBI" id="CHEBI:15377"/>
        <dbReference type="ChEBI" id="CHEBI:15378"/>
        <dbReference type="ChEBI" id="CHEBI:16526"/>
        <dbReference type="ChEBI" id="CHEBI:17544"/>
        <dbReference type="EC" id="4.2.1.1"/>
    </reaction>
</comment>
<name>A0A2C9CP81_9RHOB</name>
<dbReference type="EC" id="4.2.1.1" evidence="2 8"/>
<dbReference type="PANTHER" id="PTHR11002">
    <property type="entry name" value="CARBONIC ANHYDRASE"/>
    <property type="match status" value="1"/>
</dbReference>
<evidence type="ECO:0000256" key="5">
    <source>
        <dbReference type="ARBA" id="ARBA00023239"/>
    </source>
</evidence>
<dbReference type="GO" id="GO:0004089">
    <property type="term" value="F:carbonate dehydratase activity"/>
    <property type="evidence" value="ECO:0007669"/>
    <property type="project" value="UniProtKB-UniRule"/>
</dbReference>
<evidence type="ECO:0000256" key="7">
    <source>
        <dbReference type="PIRSR" id="PIRSR601765-1"/>
    </source>
</evidence>
<evidence type="ECO:0000256" key="4">
    <source>
        <dbReference type="ARBA" id="ARBA00022833"/>
    </source>
</evidence>
<dbReference type="GO" id="GO:0015976">
    <property type="term" value="P:carbon utilization"/>
    <property type="evidence" value="ECO:0007669"/>
    <property type="project" value="InterPro"/>
</dbReference>
<organism evidence="9 10">
    <name type="scientific">Pontivivens marinum</name>
    <dbReference type="NCBI Taxonomy" id="1690039"/>
    <lineage>
        <taxon>Bacteria</taxon>
        <taxon>Pseudomonadati</taxon>
        <taxon>Pseudomonadota</taxon>
        <taxon>Alphaproteobacteria</taxon>
        <taxon>Rhodobacterales</taxon>
        <taxon>Paracoccaceae</taxon>
        <taxon>Pontivivens</taxon>
    </lineage>
</organism>
<dbReference type="AlphaFoldDB" id="A0A2C9CP81"/>
<dbReference type="SUPFAM" id="SSF53056">
    <property type="entry name" value="beta-carbonic anhydrase, cab"/>
    <property type="match status" value="1"/>
</dbReference>
<comment type="similarity">
    <text evidence="1 8">Belongs to the beta-class carbonic anhydrase family.</text>
</comment>
<feature type="binding site" evidence="7">
    <location>
        <position position="111"/>
    </location>
    <ligand>
        <name>Zn(2+)</name>
        <dbReference type="ChEBI" id="CHEBI:29105"/>
    </ligand>
</feature>
<dbReference type="InterPro" id="IPR045066">
    <property type="entry name" value="Beta_CA_cladeB"/>
</dbReference>
<evidence type="ECO:0000256" key="2">
    <source>
        <dbReference type="ARBA" id="ARBA00012925"/>
    </source>
</evidence>
<gene>
    <name evidence="9" type="ORF">SAMN06273572_101864</name>
</gene>
<evidence type="ECO:0000256" key="8">
    <source>
        <dbReference type="RuleBase" id="RU003956"/>
    </source>
</evidence>
<accession>A0A2C9CP81</accession>
<reference evidence="10" key="1">
    <citation type="submission" date="2017-09" db="EMBL/GenBank/DDBJ databases">
        <authorList>
            <person name="Varghese N."/>
            <person name="Submissions S."/>
        </authorList>
    </citation>
    <scope>NUCLEOTIDE SEQUENCE [LARGE SCALE GENOMIC DNA]</scope>
    <source>
        <strain evidence="10">C7</strain>
    </source>
</reference>
<dbReference type="InterPro" id="IPR001765">
    <property type="entry name" value="Carbonic_anhydrase"/>
</dbReference>
<comment type="function">
    <text evidence="8">Reversible hydration of carbon dioxide.</text>
</comment>
<keyword evidence="10" id="KW-1185">Reference proteome</keyword>
<comment type="cofactor">
    <cofactor evidence="7">
        <name>Zn(2+)</name>
        <dbReference type="ChEBI" id="CHEBI:29105"/>
    </cofactor>
    <text evidence="7">Binds 1 zinc ion per subunit.</text>
</comment>
<evidence type="ECO:0000256" key="3">
    <source>
        <dbReference type="ARBA" id="ARBA00022723"/>
    </source>
</evidence>
<evidence type="ECO:0000256" key="1">
    <source>
        <dbReference type="ARBA" id="ARBA00006217"/>
    </source>
</evidence>
<dbReference type="SMART" id="SM00947">
    <property type="entry name" value="Pro_CA"/>
    <property type="match status" value="1"/>
</dbReference>
<dbReference type="InterPro" id="IPR036874">
    <property type="entry name" value="Carbonic_anhydrase_sf"/>
</dbReference>
<dbReference type="EMBL" id="OCTN01000001">
    <property type="protein sequence ID" value="SOH93010.1"/>
    <property type="molecule type" value="Genomic_DNA"/>
</dbReference>
<dbReference type="OrthoDB" id="9797527at2"/>
<evidence type="ECO:0000313" key="9">
    <source>
        <dbReference type="EMBL" id="SOH93010.1"/>
    </source>
</evidence>
<dbReference type="InterPro" id="IPR015892">
    <property type="entry name" value="Carbonic_anhydrase_CS"/>
</dbReference>
<dbReference type="RefSeq" id="WP_097928550.1">
    <property type="nucleotide sequence ID" value="NZ_OCTN01000001.1"/>
</dbReference>
<dbReference type="Gene3D" id="3.40.1050.10">
    <property type="entry name" value="Carbonic anhydrase"/>
    <property type="match status" value="1"/>
</dbReference>
<dbReference type="Pfam" id="PF00484">
    <property type="entry name" value="Pro_CA"/>
    <property type="match status" value="1"/>
</dbReference>
<sequence>MHRIKVLPNYLTKRLERWRATTFDDNREWFSHLAQHGQHPRAMFISCCDSRVDPVAMFEGEPGDFFLVRNVANLVPPYAPDSELHGTSAAIEYAVTVLGVSHIVVMGHSGCGGVEACYEKCEGNPADWEEQTSFVSRWMDILVPGYDRIKDHEGDRGERLSALGHEGIKVSLENLLTFPFVSDAVTDGKLALHGVWTDIASGDLHAYDGAAEEFRSV</sequence>
<proteinExistence type="inferred from homology"/>
<keyword evidence="4 7" id="KW-0862">Zinc</keyword>
<keyword evidence="3 7" id="KW-0479">Metal-binding</keyword>
<dbReference type="CDD" id="cd00884">
    <property type="entry name" value="beta_CA_cladeB"/>
    <property type="match status" value="1"/>
</dbReference>
<feature type="binding site" evidence="7">
    <location>
        <position position="47"/>
    </location>
    <ligand>
        <name>Zn(2+)</name>
        <dbReference type="ChEBI" id="CHEBI:29105"/>
    </ligand>
</feature>
<dbReference type="PROSITE" id="PS00705">
    <property type="entry name" value="PROK_CO2_ANHYDRASE_2"/>
    <property type="match status" value="1"/>
</dbReference>
<keyword evidence="5 8" id="KW-0456">Lyase</keyword>